<reference evidence="1 2" key="1">
    <citation type="submission" date="2016-10" db="EMBL/GenBank/DDBJ databases">
        <authorList>
            <person name="de Groot N.N."/>
        </authorList>
    </citation>
    <scope>NUCLEOTIDE SEQUENCE [LARGE SCALE GENOMIC DNA]</scope>
    <source>
        <strain evidence="1 2">CGMCC 1.11156</strain>
    </source>
</reference>
<dbReference type="STRING" id="1005945.SAMN05216561_11440"/>
<keyword evidence="2" id="KW-1185">Reference proteome</keyword>
<evidence type="ECO:0000313" key="2">
    <source>
        <dbReference type="Proteomes" id="UP000198649"/>
    </source>
</evidence>
<dbReference type="Proteomes" id="UP000198649">
    <property type="component" value="Unassembled WGS sequence"/>
</dbReference>
<name>A0A1I3LP77_9ACTN</name>
<dbReference type="AlphaFoldDB" id="A0A1I3LP77"/>
<dbReference type="RefSeq" id="WP_170259190.1">
    <property type="nucleotide sequence ID" value="NZ_BKAF01000017.1"/>
</dbReference>
<proteinExistence type="predicted"/>
<dbReference type="EMBL" id="FOQG01000014">
    <property type="protein sequence ID" value="SFI86305.1"/>
    <property type="molecule type" value="Genomic_DNA"/>
</dbReference>
<organism evidence="1 2">
    <name type="scientific">Nocardioides psychrotolerans</name>
    <dbReference type="NCBI Taxonomy" id="1005945"/>
    <lineage>
        <taxon>Bacteria</taxon>
        <taxon>Bacillati</taxon>
        <taxon>Actinomycetota</taxon>
        <taxon>Actinomycetes</taxon>
        <taxon>Propionibacteriales</taxon>
        <taxon>Nocardioidaceae</taxon>
        <taxon>Nocardioides</taxon>
    </lineage>
</organism>
<protein>
    <submittedName>
        <fullName evidence="1">Uncharacterized protein</fullName>
    </submittedName>
</protein>
<accession>A0A1I3LP77</accession>
<gene>
    <name evidence="1" type="ORF">SAMN05216561_11440</name>
</gene>
<sequence>MAEFPEAQAALYDAILGLLKDAEDYSGNTRAEMVRDAAVAYRAVKGGAQPGSSVIEK</sequence>
<evidence type="ECO:0000313" key="1">
    <source>
        <dbReference type="EMBL" id="SFI86305.1"/>
    </source>
</evidence>